<dbReference type="CDD" id="cd04651">
    <property type="entry name" value="LbH_G1P_AT_C"/>
    <property type="match status" value="1"/>
</dbReference>
<dbReference type="InterPro" id="IPR011004">
    <property type="entry name" value="Trimer_LpxA-like_sf"/>
</dbReference>
<dbReference type="Pfam" id="PF24894">
    <property type="entry name" value="Hexapep_GlmU"/>
    <property type="match status" value="1"/>
</dbReference>
<dbReference type="InterPro" id="IPR029044">
    <property type="entry name" value="Nucleotide-diphossugar_trans"/>
</dbReference>
<evidence type="ECO:0000313" key="5">
    <source>
        <dbReference type="EMBL" id="WIW70837.1"/>
    </source>
</evidence>
<keyword evidence="6" id="KW-1185">Reference proteome</keyword>
<dbReference type="CDD" id="cd02508">
    <property type="entry name" value="ADP_Glucose_PP"/>
    <property type="match status" value="1"/>
</dbReference>
<dbReference type="PANTHER" id="PTHR43523">
    <property type="entry name" value="GLUCOSE-1-PHOSPHATE ADENYLYLTRANSFERASE-RELATED"/>
    <property type="match status" value="1"/>
</dbReference>
<dbReference type="KEGG" id="sgbi:P3F81_00495"/>
<protein>
    <submittedName>
        <fullName evidence="5">Glucose-1-phosphate adenylyltransferase subunit GlgD</fullName>
        <ecNumber evidence="5">2.7.7.27</ecNumber>
    </submittedName>
</protein>
<dbReference type="InterPro" id="IPR011832">
    <property type="entry name" value="GlgDAde_trans"/>
</dbReference>
<keyword evidence="5" id="KW-0808">Transferase</keyword>
<reference evidence="5" key="1">
    <citation type="submission" date="2023-03" db="EMBL/GenBank/DDBJ databases">
        <title>Selenobaculum gbiensis gen. nov. sp. nov., a new bacterium isolated from the gut microbiota of IBD patient.</title>
        <authorList>
            <person name="Yeo S."/>
            <person name="Park H."/>
            <person name="Huh C.S."/>
        </authorList>
    </citation>
    <scope>NUCLEOTIDE SEQUENCE</scope>
    <source>
        <strain evidence="5">ICN-92133</strain>
    </source>
</reference>
<name>A0A9Y2AJ58_9FIRM</name>
<evidence type="ECO:0000256" key="1">
    <source>
        <dbReference type="ARBA" id="ARBA00010443"/>
    </source>
</evidence>
<dbReference type="SUPFAM" id="SSF51161">
    <property type="entry name" value="Trimeric LpxA-like enzymes"/>
    <property type="match status" value="1"/>
</dbReference>
<evidence type="ECO:0000259" key="4">
    <source>
        <dbReference type="Pfam" id="PF24894"/>
    </source>
</evidence>
<evidence type="ECO:0000313" key="6">
    <source>
        <dbReference type="Proteomes" id="UP001243623"/>
    </source>
</evidence>
<dbReference type="Gene3D" id="2.160.10.10">
    <property type="entry name" value="Hexapeptide repeat proteins"/>
    <property type="match status" value="1"/>
</dbReference>
<dbReference type="Gene3D" id="3.90.550.10">
    <property type="entry name" value="Spore Coat Polysaccharide Biosynthesis Protein SpsA, Chain A"/>
    <property type="match status" value="1"/>
</dbReference>
<dbReference type="SUPFAM" id="SSF53448">
    <property type="entry name" value="Nucleotide-diphospho-sugar transferases"/>
    <property type="match status" value="1"/>
</dbReference>
<dbReference type="InterPro" id="IPR005835">
    <property type="entry name" value="NTP_transferase_dom"/>
</dbReference>
<dbReference type="EMBL" id="CP120678">
    <property type="protein sequence ID" value="WIW70837.1"/>
    <property type="molecule type" value="Genomic_DNA"/>
</dbReference>
<dbReference type="Proteomes" id="UP001243623">
    <property type="component" value="Chromosome"/>
</dbReference>
<dbReference type="InterPro" id="IPR056818">
    <property type="entry name" value="GlmU/GlgC-like_hexapep"/>
</dbReference>
<dbReference type="AlphaFoldDB" id="A0A9Y2AJ58"/>
<evidence type="ECO:0000256" key="2">
    <source>
        <dbReference type="ARBA" id="ARBA00023056"/>
    </source>
</evidence>
<dbReference type="Pfam" id="PF00483">
    <property type="entry name" value="NTP_transferase"/>
    <property type="match status" value="1"/>
</dbReference>
<dbReference type="GO" id="GO:0005978">
    <property type="term" value="P:glycogen biosynthetic process"/>
    <property type="evidence" value="ECO:0007669"/>
    <property type="project" value="UniProtKB-KW"/>
</dbReference>
<dbReference type="EC" id="2.7.7.27" evidence="5"/>
<accession>A0A9Y2AJ58</accession>
<comment type="similarity">
    <text evidence="1">Belongs to the bacterial/plant glucose-1-phosphate adenylyltransferase family.</text>
</comment>
<gene>
    <name evidence="5" type="primary">glgD</name>
    <name evidence="5" type="ORF">P3F81_00495</name>
</gene>
<dbReference type="InterPro" id="IPR011831">
    <property type="entry name" value="ADP-Glc_PPase"/>
</dbReference>
<organism evidence="5 6">
    <name type="scientific">Selenobaculum gibii</name>
    <dbReference type="NCBI Taxonomy" id="3054208"/>
    <lineage>
        <taxon>Bacteria</taxon>
        <taxon>Bacillati</taxon>
        <taxon>Bacillota</taxon>
        <taxon>Negativicutes</taxon>
        <taxon>Selenomonadales</taxon>
        <taxon>Selenomonadaceae</taxon>
        <taxon>Selenobaculum</taxon>
    </lineage>
</organism>
<evidence type="ECO:0000259" key="3">
    <source>
        <dbReference type="Pfam" id="PF00483"/>
    </source>
</evidence>
<dbReference type="GO" id="GO:0008878">
    <property type="term" value="F:glucose-1-phosphate adenylyltransferase activity"/>
    <property type="evidence" value="ECO:0007669"/>
    <property type="project" value="UniProtKB-EC"/>
</dbReference>
<sequence length="369" mass="41232">MKTVMGIINLQENENSIQEITNNRPLAAVPFAGRYRLIDFTLSNMVNSKINNVGILLPSKSRSVMDHLRSGKNWDLARKQEGLYYLPPVENSNGFRCGDIQCLHAHLDYIINSSQKYVLIAGTEVVCNMDYSKTLQFHQNTNADITMVYNLRKEDSQVTATVIETAENGAVVDMAVFPMTKSGAKVAMGVFLMEKKIFIDIITNVYARGGTNFIVDGIMKNLEKYNVFAYEHKGYATRVNSIASYYAASMELLKYENWEALFLKEGFLVHTKVKDEAPAKYKEDAVVTNSMVANGCVIEGTVENSILFRGVKVGKGVHIKNSIVMQKCQLEDNALIENVICDKNVVITEGKWLKGAPNYPLIVEKGVVI</sequence>
<feature type="domain" description="Glucose-1-phosphate adenylyltransferase/Bifunctional protein GlmU-like C-terminal hexapeptide" evidence="4">
    <location>
        <begin position="282"/>
        <end position="350"/>
    </location>
</feature>
<dbReference type="PANTHER" id="PTHR43523:SF6">
    <property type="entry name" value="GLYCOGEN BIOSYNTHESIS PROTEIN GLGD"/>
    <property type="match status" value="1"/>
</dbReference>
<keyword evidence="5" id="KW-0548">Nucleotidyltransferase</keyword>
<keyword evidence="2" id="KW-0320">Glycogen biosynthesis</keyword>
<dbReference type="RefSeq" id="WP_147667394.1">
    <property type="nucleotide sequence ID" value="NZ_CP120678.1"/>
</dbReference>
<dbReference type="NCBIfam" id="TIGR02092">
    <property type="entry name" value="glgD"/>
    <property type="match status" value="1"/>
</dbReference>
<proteinExistence type="inferred from homology"/>
<feature type="domain" description="Nucleotidyl transferase" evidence="3">
    <location>
        <begin position="20"/>
        <end position="253"/>
    </location>
</feature>